<evidence type="ECO:0000313" key="1">
    <source>
        <dbReference type="EMBL" id="KAH3881871.1"/>
    </source>
</evidence>
<organism evidence="1 2">
    <name type="scientific">Dreissena polymorpha</name>
    <name type="common">Zebra mussel</name>
    <name type="synonym">Mytilus polymorpha</name>
    <dbReference type="NCBI Taxonomy" id="45954"/>
    <lineage>
        <taxon>Eukaryota</taxon>
        <taxon>Metazoa</taxon>
        <taxon>Spiralia</taxon>
        <taxon>Lophotrochozoa</taxon>
        <taxon>Mollusca</taxon>
        <taxon>Bivalvia</taxon>
        <taxon>Autobranchia</taxon>
        <taxon>Heteroconchia</taxon>
        <taxon>Euheterodonta</taxon>
        <taxon>Imparidentia</taxon>
        <taxon>Neoheterodontei</taxon>
        <taxon>Myida</taxon>
        <taxon>Dreissenoidea</taxon>
        <taxon>Dreissenidae</taxon>
        <taxon>Dreissena</taxon>
    </lineage>
</organism>
<dbReference type="Proteomes" id="UP000828390">
    <property type="component" value="Unassembled WGS sequence"/>
</dbReference>
<dbReference type="EMBL" id="JAIWYP010000001">
    <property type="protein sequence ID" value="KAH3881871.1"/>
    <property type="molecule type" value="Genomic_DNA"/>
</dbReference>
<protein>
    <submittedName>
        <fullName evidence="1">Uncharacterized protein</fullName>
    </submittedName>
</protein>
<reference evidence="1" key="2">
    <citation type="submission" date="2020-11" db="EMBL/GenBank/DDBJ databases">
        <authorList>
            <person name="McCartney M.A."/>
            <person name="Auch B."/>
            <person name="Kono T."/>
            <person name="Mallez S."/>
            <person name="Becker A."/>
            <person name="Gohl D.M."/>
            <person name="Silverstein K.A.T."/>
            <person name="Koren S."/>
            <person name="Bechman K.B."/>
            <person name="Herman A."/>
            <person name="Abrahante J.E."/>
            <person name="Garbe J."/>
        </authorList>
    </citation>
    <scope>NUCLEOTIDE SEQUENCE</scope>
    <source>
        <strain evidence="1">Duluth1</strain>
        <tissue evidence="1">Whole animal</tissue>
    </source>
</reference>
<sequence length="162" mass="18665">MSSRVLTRKNALPLNKLLTRKMPFPWGAPGLVMGPCIVEIDRIVIREVQYQLEVNLCRNEEIIVKDNFGWVWPIMGGAPKAEIDRIVIKECRNEEIIVKDNFGLAWPMWPGRPRVGNGAMHIEIDCIVIREAQYQIEEQVTRTDGQMHITTISPLFLRKTWG</sequence>
<proteinExistence type="predicted"/>
<gene>
    <name evidence="1" type="ORF">DPMN_005798</name>
</gene>
<name>A0A9D4MSV7_DREPO</name>
<comment type="caution">
    <text evidence="1">The sequence shown here is derived from an EMBL/GenBank/DDBJ whole genome shotgun (WGS) entry which is preliminary data.</text>
</comment>
<accession>A0A9D4MSV7</accession>
<keyword evidence="2" id="KW-1185">Reference proteome</keyword>
<evidence type="ECO:0000313" key="2">
    <source>
        <dbReference type="Proteomes" id="UP000828390"/>
    </source>
</evidence>
<reference evidence="1" key="1">
    <citation type="journal article" date="2019" name="bioRxiv">
        <title>The Genome of the Zebra Mussel, Dreissena polymorpha: A Resource for Invasive Species Research.</title>
        <authorList>
            <person name="McCartney M.A."/>
            <person name="Auch B."/>
            <person name="Kono T."/>
            <person name="Mallez S."/>
            <person name="Zhang Y."/>
            <person name="Obille A."/>
            <person name="Becker A."/>
            <person name="Abrahante J.E."/>
            <person name="Garbe J."/>
            <person name="Badalamenti J.P."/>
            <person name="Herman A."/>
            <person name="Mangelson H."/>
            <person name="Liachko I."/>
            <person name="Sullivan S."/>
            <person name="Sone E.D."/>
            <person name="Koren S."/>
            <person name="Silverstein K.A.T."/>
            <person name="Beckman K.B."/>
            <person name="Gohl D.M."/>
        </authorList>
    </citation>
    <scope>NUCLEOTIDE SEQUENCE</scope>
    <source>
        <strain evidence="1">Duluth1</strain>
        <tissue evidence="1">Whole animal</tissue>
    </source>
</reference>
<dbReference type="AlphaFoldDB" id="A0A9D4MSV7"/>